<name>W4LQM3_9BACT</name>
<dbReference type="InterPro" id="IPR036812">
    <property type="entry name" value="NAD(P)_OxRdtase_dom_sf"/>
</dbReference>
<dbReference type="SUPFAM" id="SSF51430">
    <property type="entry name" value="NAD(P)-linked oxidoreductase"/>
    <property type="match status" value="1"/>
</dbReference>
<sequence length="66" mass="7082">MQTTTLGRTNLIVSRMGMGAGDPSRLGQRTGKTESECIDILKQAFDAGVNFVDTSDTYSTEPIIGQ</sequence>
<evidence type="ECO:0000313" key="2">
    <source>
        <dbReference type="EMBL" id="ETW99706.1"/>
    </source>
</evidence>
<dbReference type="InterPro" id="IPR023210">
    <property type="entry name" value="NADP_OxRdtase_dom"/>
</dbReference>
<organism evidence="2 3">
    <name type="scientific">Candidatus Entotheonella gemina</name>
    <dbReference type="NCBI Taxonomy" id="1429439"/>
    <lineage>
        <taxon>Bacteria</taxon>
        <taxon>Pseudomonadati</taxon>
        <taxon>Nitrospinota/Tectimicrobiota group</taxon>
        <taxon>Candidatus Tectimicrobiota</taxon>
        <taxon>Candidatus Entotheonellia</taxon>
        <taxon>Candidatus Entotheonellales</taxon>
        <taxon>Candidatus Entotheonellaceae</taxon>
        <taxon>Candidatus Entotheonella</taxon>
    </lineage>
</organism>
<dbReference type="Gene3D" id="3.20.20.100">
    <property type="entry name" value="NADP-dependent oxidoreductase domain"/>
    <property type="match status" value="1"/>
</dbReference>
<reference evidence="2 3" key="1">
    <citation type="journal article" date="2014" name="Nature">
        <title>An environmental bacterial taxon with a large and distinct metabolic repertoire.</title>
        <authorList>
            <person name="Wilson M.C."/>
            <person name="Mori T."/>
            <person name="Ruckert C."/>
            <person name="Uria A.R."/>
            <person name="Helf M.J."/>
            <person name="Takada K."/>
            <person name="Gernert C."/>
            <person name="Steffens U.A."/>
            <person name="Heycke N."/>
            <person name="Schmitt S."/>
            <person name="Rinke C."/>
            <person name="Helfrich E.J."/>
            <person name="Brachmann A.O."/>
            <person name="Gurgui C."/>
            <person name="Wakimoto T."/>
            <person name="Kracht M."/>
            <person name="Crusemann M."/>
            <person name="Hentschel U."/>
            <person name="Abe I."/>
            <person name="Matsunaga S."/>
            <person name="Kalinowski J."/>
            <person name="Takeyama H."/>
            <person name="Piel J."/>
        </authorList>
    </citation>
    <scope>NUCLEOTIDE SEQUENCE [LARGE SCALE GENOMIC DNA]</scope>
    <source>
        <strain evidence="3">TSY2</strain>
    </source>
</reference>
<dbReference type="HOGENOM" id="CLU_2837005_0_0_7"/>
<evidence type="ECO:0000259" key="1">
    <source>
        <dbReference type="Pfam" id="PF00248"/>
    </source>
</evidence>
<dbReference type="EMBL" id="AZHX01001800">
    <property type="protein sequence ID" value="ETW99706.1"/>
    <property type="molecule type" value="Genomic_DNA"/>
</dbReference>
<feature type="non-terminal residue" evidence="2">
    <location>
        <position position="66"/>
    </location>
</feature>
<feature type="domain" description="NADP-dependent oxidoreductase" evidence="1">
    <location>
        <begin position="17"/>
        <end position="65"/>
    </location>
</feature>
<gene>
    <name evidence="2" type="ORF">ETSY2_40345</name>
</gene>
<dbReference type="Proteomes" id="UP000019140">
    <property type="component" value="Unassembled WGS sequence"/>
</dbReference>
<keyword evidence="3" id="KW-1185">Reference proteome</keyword>
<accession>W4LQM3</accession>
<protein>
    <recommendedName>
        <fullName evidence="1">NADP-dependent oxidoreductase domain-containing protein</fullName>
    </recommendedName>
</protein>
<comment type="caution">
    <text evidence="2">The sequence shown here is derived from an EMBL/GenBank/DDBJ whole genome shotgun (WGS) entry which is preliminary data.</text>
</comment>
<evidence type="ECO:0000313" key="3">
    <source>
        <dbReference type="Proteomes" id="UP000019140"/>
    </source>
</evidence>
<dbReference type="AlphaFoldDB" id="W4LQM3"/>
<proteinExistence type="predicted"/>
<dbReference type="Pfam" id="PF00248">
    <property type="entry name" value="Aldo_ket_red"/>
    <property type="match status" value="1"/>
</dbReference>